<accession>A0A8T4H9R1</accession>
<evidence type="ECO:0000256" key="1">
    <source>
        <dbReference type="SAM" id="SignalP"/>
    </source>
</evidence>
<dbReference type="Pfam" id="PF14064">
    <property type="entry name" value="HmuY"/>
    <property type="match status" value="1"/>
</dbReference>
<protein>
    <submittedName>
        <fullName evidence="2">HmuY family protein</fullName>
    </submittedName>
</protein>
<dbReference type="RefSeq" id="WP_353545569.1">
    <property type="nucleotide sequence ID" value="NZ_JAGKSB010000001.1"/>
</dbReference>
<dbReference type="CDD" id="cd12105">
    <property type="entry name" value="HmuY"/>
    <property type="match status" value="1"/>
</dbReference>
<dbReference type="EMBL" id="JAGKSB010000001">
    <property type="protein sequence ID" value="MBP3942088.1"/>
    <property type="molecule type" value="Genomic_DNA"/>
</dbReference>
<proteinExistence type="predicted"/>
<reference evidence="2" key="1">
    <citation type="submission" date="2021-03" db="EMBL/GenBank/DDBJ databases">
        <authorList>
            <person name="Lu T."/>
            <person name="Wang Q."/>
            <person name="Han X."/>
        </authorList>
    </citation>
    <scope>NUCLEOTIDE SEQUENCE</scope>
    <source>
        <strain evidence="2">WQ 2009</strain>
    </source>
</reference>
<dbReference type="Proteomes" id="UP000679691">
    <property type="component" value="Unassembled WGS sequence"/>
</dbReference>
<evidence type="ECO:0000313" key="2">
    <source>
        <dbReference type="EMBL" id="MBP3942088.1"/>
    </source>
</evidence>
<dbReference type="InterPro" id="IPR025921">
    <property type="entry name" value="HmuY"/>
</dbReference>
<name>A0A8T4H9R1_9SPHI</name>
<comment type="caution">
    <text evidence="2">The sequence shown here is derived from an EMBL/GenBank/DDBJ whole genome shotgun (WGS) entry which is preliminary data.</text>
</comment>
<sequence>MKKITFYTASLCILFFLANCSKSAPVKPNPEPENTTYYRVIRVSNLTSEGILNSSTNNEGIFFSLRENKQINPKEAKTTSWDIAFSSLYNSFISGNNGSNSDNFGSGNSAVGGVLLLDKTFDEVVNVPTGEFQTIKNVYGTDESGDFGEGLGWYLYDSSGSIKGNGAADKKHLAYPLKNRTVIIKTANGDIAKLRILSVYKDQLQESQWNADSQKTYLTFDYVLVPKGTPTFEIKNYL</sequence>
<gene>
    <name evidence="2" type="ORF">J5U18_00665</name>
</gene>
<feature type="signal peptide" evidence="1">
    <location>
        <begin position="1"/>
        <end position="24"/>
    </location>
</feature>
<keyword evidence="3" id="KW-1185">Reference proteome</keyword>
<dbReference type="AlphaFoldDB" id="A0A8T4H9R1"/>
<evidence type="ECO:0000313" key="3">
    <source>
        <dbReference type="Proteomes" id="UP000679691"/>
    </source>
</evidence>
<feature type="chain" id="PRO_5035859122" evidence="1">
    <location>
        <begin position="25"/>
        <end position="238"/>
    </location>
</feature>
<organism evidence="2 3">
    <name type="scientific">Rhinopithecimicrobium faecis</name>
    <dbReference type="NCBI Taxonomy" id="2820698"/>
    <lineage>
        <taxon>Bacteria</taxon>
        <taxon>Pseudomonadati</taxon>
        <taxon>Bacteroidota</taxon>
        <taxon>Sphingobacteriia</taxon>
        <taxon>Sphingobacteriales</taxon>
        <taxon>Sphingobacteriaceae</taxon>
        <taxon>Rhinopithecimicrobium</taxon>
    </lineage>
</organism>
<keyword evidence="1" id="KW-0732">Signal</keyword>